<feature type="region of interest" description="Disordered" evidence="3">
    <location>
        <begin position="427"/>
        <end position="476"/>
    </location>
</feature>
<comment type="caution">
    <text evidence="5">The sequence shown here is derived from an EMBL/GenBank/DDBJ whole genome shotgun (WGS) entry which is preliminary data.</text>
</comment>
<proteinExistence type="inferred from homology"/>
<dbReference type="AlphaFoldDB" id="A0A395WDI6"/>
<dbReference type="EMBL" id="QRYQ01000003">
    <property type="protein sequence ID" value="RGU93189.1"/>
    <property type="molecule type" value="Genomic_DNA"/>
</dbReference>
<evidence type="ECO:0000256" key="2">
    <source>
        <dbReference type="ARBA" id="ARBA00022971"/>
    </source>
</evidence>
<accession>A0A395WDI6</accession>
<reference evidence="5 6" key="1">
    <citation type="submission" date="2018-08" db="EMBL/GenBank/DDBJ databases">
        <title>A genome reference for cultivated species of the human gut microbiota.</title>
        <authorList>
            <person name="Zou Y."/>
            <person name="Xue W."/>
            <person name="Luo G."/>
        </authorList>
    </citation>
    <scope>NUCLEOTIDE SEQUENCE [LARGE SCALE GENOMIC DNA]</scope>
    <source>
        <strain evidence="5 6">AF15-20</strain>
    </source>
</reference>
<feature type="compositionally biased region" description="Basic and acidic residues" evidence="3">
    <location>
        <begin position="433"/>
        <end position="453"/>
    </location>
</feature>
<dbReference type="RefSeq" id="WP_118324627.1">
    <property type="nucleotide sequence ID" value="NZ_JAJFOZ010000061.1"/>
</dbReference>
<comment type="similarity">
    <text evidence="1">Belongs to the MobA/MobL family.</text>
</comment>
<keyword evidence="2" id="KW-0184">Conjugation</keyword>
<feature type="domain" description="MobA/MobL protein" evidence="4">
    <location>
        <begin position="70"/>
        <end position="233"/>
    </location>
</feature>
<dbReference type="GeneID" id="66578979"/>
<organism evidence="5 6">
    <name type="scientific">Holdemanella biformis</name>
    <dbReference type="NCBI Taxonomy" id="1735"/>
    <lineage>
        <taxon>Bacteria</taxon>
        <taxon>Bacillati</taxon>
        <taxon>Bacillota</taxon>
        <taxon>Erysipelotrichia</taxon>
        <taxon>Erysipelotrichales</taxon>
        <taxon>Erysipelotrichaceae</taxon>
        <taxon>Holdemanella</taxon>
    </lineage>
</organism>
<feature type="compositionally biased region" description="Polar residues" evidence="3">
    <location>
        <begin position="456"/>
        <end position="465"/>
    </location>
</feature>
<evidence type="ECO:0000256" key="1">
    <source>
        <dbReference type="ARBA" id="ARBA00010873"/>
    </source>
</evidence>
<sequence length="476" mass="55868">MLIGRHSFIRQNKLSDVAGRIDYISNPKRQEHLYATYQTEGATPEFWKNLARENQLDFKTSGTAGKCIEGREFIIALPESFVEYKADDVVRLFTDSFHKRYDVECSAALHHNKEMTNYHIHLVFSERKMLEHPEVKIATRNMFYDEHGKHRRTKKEILEEQGNLRAGCSIIPKGEVYESHIFTKKDEWLKNDAFTREVKEMFTEIINSHVKEESEKLSVFQQGGVYLATKKIGKNNPKEAEIRADNAVRQEWNRTVDVALVEGVPEEDILTVKREKITDKTLQSIRTHGWLPDMFQQIIRGAKDFLKEMIFKFKLSPKPVPKIDLQEWNDMRKLMEKLQKQSQAMKSTQQEISSLQKQLSETTGFFKGKARKSLEGKIEQAEKQEKRIHTDMEQTVKQAGYPDVQSFAKTYQKSEKLVRAYNEELRAWANQTEPKKEKPSEPPKKASIREKLYRYQQESRQQPKQSAKKKYTDRER</sequence>
<gene>
    <name evidence="5" type="ORF">DWW32_02330</name>
</gene>
<evidence type="ECO:0000313" key="6">
    <source>
        <dbReference type="Proteomes" id="UP000265489"/>
    </source>
</evidence>
<name>A0A395WDI6_9FIRM</name>
<dbReference type="Gene3D" id="3.30.930.30">
    <property type="match status" value="1"/>
</dbReference>
<evidence type="ECO:0000313" key="5">
    <source>
        <dbReference type="EMBL" id="RGU93189.1"/>
    </source>
</evidence>
<protein>
    <submittedName>
        <fullName evidence="5">MobA/MobL family protein</fullName>
    </submittedName>
</protein>
<evidence type="ECO:0000259" key="4">
    <source>
        <dbReference type="Pfam" id="PF03389"/>
    </source>
</evidence>
<dbReference type="Proteomes" id="UP000265489">
    <property type="component" value="Unassembled WGS sequence"/>
</dbReference>
<evidence type="ECO:0000256" key="3">
    <source>
        <dbReference type="SAM" id="MobiDB-lite"/>
    </source>
</evidence>
<dbReference type="InterPro" id="IPR005053">
    <property type="entry name" value="MobA_MobL"/>
</dbReference>
<dbReference type="Pfam" id="PF03389">
    <property type="entry name" value="MobA_MobL"/>
    <property type="match status" value="1"/>
</dbReference>